<dbReference type="VEuPathDB" id="FungiDB:HMPREF1544_09105"/>
<dbReference type="SMART" id="SM00320">
    <property type="entry name" value="WD40"/>
    <property type="match status" value="5"/>
</dbReference>
<gene>
    <name evidence="5" type="ORF">HMPREF1544_09105</name>
</gene>
<dbReference type="InterPro" id="IPR001680">
    <property type="entry name" value="WD40_rpt"/>
</dbReference>
<sequence>MIDTKDFEVTSPPSDSISDMEFSPQANFLAVSSWDNHASIHTIFLLKANVRIYDVQSSGTTVPKAAFSHEAPALCVDWSQDGTKVASGGADRAGRMLDISTGQSIQVAQHEDAIKCIQFLNQGNIIATGSWDKTIKYWDTRSSQPIATVQLPERCYSMDTKGSLLVVGTAEKHICVFDLNNPTVIFKQSTSPLRWQTRVVKCYPDSKGYAVGSIEGRAGFQYLEPKDASKNFTFKCHRDDAKNVYAVNDINFHPIYGTFSTCGADGTVSYWDKDTRLRLKSFSKTHGQITSTAFNKDGSIFAYGVGYDWSKGYKHLPASSTNKIYLHAVKDDEIKPRPAKKR</sequence>
<feature type="repeat" description="WD" evidence="4">
    <location>
        <begin position="66"/>
        <end position="107"/>
    </location>
</feature>
<dbReference type="OrthoDB" id="256303at2759"/>
<dbReference type="EMBL" id="KE124048">
    <property type="protein sequence ID" value="EPB84117.1"/>
    <property type="molecule type" value="Genomic_DNA"/>
</dbReference>
<dbReference type="InParanoid" id="S2J739"/>
<comment type="similarity">
    <text evidence="1">Belongs to the WD repeat rae1 family.</text>
</comment>
<dbReference type="InterPro" id="IPR015943">
    <property type="entry name" value="WD40/YVTN_repeat-like_dom_sf"/>
</dbReference>
<protein>
    <submittedName>
        <fullName evidence="5">Uncharacterized protein</fullName>
    </submittedName>
</protein>
<dbReference type="AlphaFoldDB" id="S2J739"/>
<dbReference type="InterPro" id="IPR036322">
    <property type="entry name" value="WD40_repeat_dom_sf"/>
</dbReference>
<dbReference type="FunFam" id="2.130.10.10:FF:000190">
    <property type="entry name" value="Nuclear pore complex subunit"/>
    <property type="match status" value="1"/>
</dbReference>
<dbReference type="eggNOG" id="KOG0647">
    <property type="taxonomic scope" value="Eukaryota"/>
</dbReference>
<dbReference type="Proteomes" id="UP000014254">
    <property type="component" value="Unassembled WGS sequence"/>
</dbReference>
<dbReference type="STRING" id="1220926.S2J739"/>
<proteinExistence type="inferred from homology"/>
<dbReference type="PROSITE" id="PS50082">
    <property type="entry name" value="WD_REPEATS_2"/>
    <property type="match status" value="2"/>
</dbReference>
<accession>S2J739</accession>
<dbReference type="Pfam" id="PF00400">
    <property type="entry name" value="WD40"/>
    <property type="match status" value="4"/>
</dbReference>
<feature type="repeat" description="WD" evidence="4">
    <location>
        <begin position="107"/>
        <end position="148"/>
    </location>
</feature>
<dbReference type="SUPFAM" id="SSF50978">
    <property type="entry name" value="WD40 repeat-like"/>
    <property type="match status" value="1"/>
</dbReference>
<evidence type="ECO:0000256" key="4">
    <source>
        <dbReference type="PROSITE-ProRule" id="PRU00221"/>
    </source>
</evidence>
<reference evidence="6" key="1">
    <citation type="submission" date="2013-05" db="EMBL/GenBank/DDBJ databases">
        <title>The Genome sequence of Mucor circinelloides f. circinelloides 1006PhL.</title>
        <authorList>
            <consortium name="The Broad Institute Genomics Platform"/>
            <person name="Cuomo C."/>
            <person name="Earl A."/>
            <person name="Findley K."/>
            <person name="Lee S.C."/>
            <person name="Walker B."/>
            <person name="Young S."/>
            <person name="Zeng Q."/>
            <person name="Gargeya S."/>
            <person name="Fitzgerald M."/>
            <person name="Haas B."/>
            <person name="Abouelleil A."/>
            <person name="Allen A.W."/>
            <person name="Alvarado L."/>
            <person name="Arachchi H.M."/>
            <person name="Berlin A.M."/>
            <person name="Chapman S.B."/>
            <person name="Gainer-Dewar J."/>
            <person name="Goldberg J."/>
            <person name="Griggs A."/>
            <person name="Gujja S."/>
            <person name="Hansen M."/>
            <person name="Howarth C."/>
            <person name="Imamovic A."/>
            <person name="Ireland A."/>
            <person name="Larimer J."/>
            <person name="McCowan C."/>
            <person name="Murphy C."/>
            <person name="Pearson M."/>
            <person name="Poon T.W."/>
            <person name="Priest M."/>
            <person name="Roberts A."/>
            <person name="Saif S."/>
            <person name="Shea T."/>
            <person name="Sisk P."/>
            <person name="Sykes S."/>
            <person name="Wortman J."/>
            <person name="Nusbaum C."/>
            <person name="Birren B."/>
        </authorList>
    </citation>
    <scope>NUCLEOTIDE SEQUENCE [LARGE SCALE GENOMIC DNA]</scope>
    <source>
        <strain evidence="6">1006PhL</strain>
    </source>
</reference>
<keyword evidence="6" id="KW-1185">Reference proteome</keyword>
<dbReference type="Gene3D" id="2.130.10.10">
    <property type="entry name" value="YVTN repeat-like/Quinoprotein amine dehydrogenase"/>
    <property type="match status" value="1"/>
</dbReference>
<evidence type="ECO:0000256" key="1">
    <source>
        <dbReference type="ARBA" id="ARBA00007830"/>
    </source>
</evidence>
<evidence type="ECO:0000313" key="5">
    <source>
        <dbReference type="EMBL" id="EPB84117.1"/>
    </source>
</evidence>
<organism evidence="5 6">
    <name type="scientific">Mucor circinelloides f. circinelloides (strain 1006PhL)</name>
    <name type="common">Mucormycosis agent</name>
    <name type="synonym">Calyptromyces circinelloides</name>
    <dbReference type="NCBI Taxonomy" id="1220926"/>
    <lineage>
        <taxon>Eukaryota</taxon>
        <taxon>Fungi</taxon>
        <taxon>Fungi incertae sedis</taxon>
        <taxon>Mucoromycota</taxon>
        <taxon>Mucoromycotina</taxon>
        <taxon>Mucoromycetes</taxon>
        <taxon>Mucorales</taxon>
        <taxon>Mucorineae</taxon>
        <taxon>Mucoraceae</taxon>
        <taxon>Mucor</taxon>
    </lineage>
</organism>
<dbReference type="PANTHER" id="PTHR10971">
    <property type="entry name" value="MRNA EXPORT FACTOR AND BUB3"/>
    <property type="match status" value="1"/>
</dbReference>
<name>S2J739_MUCC1</name>
<evidence type="ECO:0000256" key="3">
    <source>
        <dbReference type="ARBA" id="ARBA00022737"/>
    </source>
</evidence>
<keyword evidence="2 4" id="KW-0853">WD repeat</keyword>
<dbReference type="PROSITE" id="PS50294">
    <property type="entry name" value="WD_REPEATS_REGION"/>
    <property type="match status" value="1"/>
</dbReference>
<evidence type="ECO:0000313" key="6">
    <source>
        <dbReference type="Proteomes" id="UP000014254"/>
    </source>
</evidence>
<keyword evidence="3" id="KW-0677">Repeat</keyword>
<evidence type="ECO:0000256" key="2">
    <source>
        <dbReference type="ARBA" id="ARBA00022574"/>
    </source>
</evidence>
<dbReference type="OMA" id="WEIQQSG"/>